<evidence type="ECO:0000313" key="4">
    <source>
        <dbReference type="EMBL" id="VDH99160.1"/>
    </source>
</evidence>
<dbReference type="AlphaFoldDB" id="A0A8B6C426"/>
<dbReference type="Proteomes" id="UP000596742">
    <property type="component" value="Unassembled WGS sequence"/>
</dbReference>
<accession>A0A8B6C426</accession>
<name>A0A8B6C426_MYTGA</name>
<feature type="compositionally biased region" description="Basic residues" evidence="1">
    <location>
        <begin position="480"/>
        <end position="489"/>
    </location>
</feature>
<keyword evidence="2" id="KW-0812">Transmembrane</keyword>
<feature type="transmembrane region" description="Helical" evidence="2">
    <location>
        <begin position="405"/>
        <end position="429"/>
    </location>
</feature>
<protein>
    <recommendedName>
        <fullName evidence="3">Apple domain-containing protein</fullName>
    </recommendedName>
</protein>
<organism evidence="4 5">
    <name type="scientific">Mytilus galloprovincialis</name>
    <name type="common">Mediterranean mussel</name>
    <dbReference type="NCBI Taxonomy" id="29158"/>
    <lineage>
        <taxon>Eukaryota</taxon>
        <taxon>Metazoa</taxon>
        <taxon>Spiralia</taxon>
        <taxon>Lophotrochozoa</taxon>
        <taxon>Mollusca</taxon>
        <taxon>Bivalvia</taxon>
        <taxon>Autobranchia</taxon>
        <taxon>Pteriomorphia</taxon>
        <taxon>Mytilida</taxon>
        <taxon>Mytiloidea</taxon>
        <taxon>Mytilidae</taxon>
        <taxon>Mytilinae</taxon>
        <taxon>Mytilus</taxon>
    </lineage>
</organism>
<keyword evidence="5" id="KW-1185">Reference proteome</keyword>
<comment type="caution">
    <text evidence="4">The sequence shown here is derived from an EMBL/GenBank/DDBJ whole genome shotgun (WGS) entry which is preliminary data.</text>
</comment>
<dbReference type="InterPro" id="IPR003609">
    <property type="entry name" value="Pan_app"/>
</dbReference>
<dbReference type="Pfam" id="PF00024">
    <property type="entry name" value="PAN_1"/>
    <property type="match status" value="1"/>
</dbReference>
<evidence type="ECO:0000256" key="2">
    <source>
        <dbReference type="SAM" id="Phobius"/>
    </source>
</evidence>
<evidence type="ECO:0000259" key="3">
    <source>
        <dbReference type="Pfam" id="PF00024"/>
    </source>
</evidence>
<gene>
    <name evidence="4" type="ORF">MGAL_10B052967</name>
</gene>
<feature type="domain" description="Apple" evidence="3">
    <location>
        <begin position="217"/>
        <end position="274"/>
    </location>
</feature>
<dbReference type="OrthoDB" id="10297248at2759"/>
<evidence type="ECO:0000313" key="5">
    <source>
        <dbReference type="Proteomes" id="UP000596742"/>
    </source>
</evidence>
<reference evidence="4" key="1">
    <citation type="submission" date="2018-11" db="EMBL/GenBank/DDBJ databases">
        <authorList>
            <person name="Alioto T."/>
            <person name="Alioto T."/>
        </authorList>
    </citation>
    <scope>NUCLEOTIDE SEQUENCE</scope>
</reference>
<sequence length="489" mass="54791">MTCASPPTASIYDADFQVSSWTNHHVKRQFFDEGNIYFSEFPFSDDVPFNEASIFCIYATFYLNNNTVGWVPSNCNDNYLNSVDCCYTAQKNIEALDATLYTVAVTWYTAENYCSKEGSNLLNLTQPINLYLSFVKTPWLSSGVTKFWTGHSSLEIFENLEIAKKYDIAEMEINQTGCVYVIVENQYQNFPKIQLGIDSCNNTKDGFICLKPTQGMYFDRSPNFIYTSSYLKYDGQPYTISECEDECEEMMKNGYPCIGFNYNKANSSCRFKETMFGGSYTIRYDSDWISVDFTHHHVTNNEGVTALSYLYDRNDQATLSSDKTIIRGSDNTSDYPAATNNINTDTSFLVTINEGVTALSYLYDRNDQATLPSEKTIIRGSDNTSDYPAATNNINTDTSFLGKTFTVGACVVAAVAGVVVLGATFIGILKIKQKGRNSSIICSSHNVEDSLSNGKHEVSGLTSLNNFLNKPPGNYQVGRQRNKPHNNQH</sequence>
<keyword evidence="2" id="KW-1133">Transmembrane helix</keyword>
<keyword evidence="2" id="KW-0472">Membrane</keyword>
<dbReference type="EMBL" id="UYJE01001104">
    <property type="protein sequence ID" value="VDH99160.1"/>
    <property type="molecule type" value="Genomic_DNA"/>
</dbReference>
<feature type="region of interest" description="Disordered" evidence="1">
    <location>
        <begin position="462"/>
        <end position="489"/>
    </location>
</feature>
<evidence type="ECO:0000256" key="1">
    <source>
        <dbReference type="SAM" id="MobiDB-lite"/>
    </source>
</evidence>
<proteinExistence type="predicted"/>